<reference evidence="6 7" key="1">
    <citation type="submission" date="2020-10" db="EMBL/GenBank/DDBJ databases">
        <title>Phylogeny of dyella-like bacteria.</title>
        <authorList>
            <person name="Fu J."/>
        </authorList>
    </citation>
    <scope>NUCLEOTIDE SEQUENCE [LARGE SCALE GENOMIC DNA]</scope>
    <source>
        <strain evidence="6 7">DKC-1</strain>
    </source>
</reference>
<dbReference type="Proteomes" id="UP001620397">
    <property type="component" value="Unassembled WGS sequence"/>
</dbReference>
<gene>
    <name evidence="6" type="ORF">ISP14_14935</name>
</gene>
<dbReference type="InterPro" id="IPR010998">
    <property type="entry name" value="Integrase_recombinase_N"/>
</dbReference>
<proteinExistence type="inferred from homology"/>
<dbReference type="SUPFAM" id="SSF56349">
    <property type="entry name" value="DNA breaking-rejoining enzymes"/>
    <property type="match status" value="1"/>
</dbReference>
<protein>
    <submittedName>
        <fullName evidence="6">Site-specific integrase</fullName>
    </submittedName>
</protein>
<dbReference type="InterPro" id="IPR013762">
    <property type="entry name" value="Integrase-like_cat_sf"/>
</dbReference>
<dbReference type="Gene3D" id="1.10.150.130">
    <property type="match status" value="1"/>
</dbReference>
<evidence type="ECO:0000256" key="2">
    <source>
        <dbReference type="ARBA" id="ARBA00022908"/>
    </source>
</evidence>
<keyword evidence="2" id="KW-0229">DNA integration</keyword>
<feature type="domain" description="Tyr recombinase" evidence="5">
    <location>
        <begin position="290"/>
        <end position="486"/>
    </location>
</feature>
<organism evidence="6 7">
    <name type="scientific">Dyella agri</name>
    <dbReference type="NCBI Taxonomy" id="1926869"/>
    <lineage>
        <taxon>Bacteria</taxon>
        <taxon>Pseudomonadati</taxon>
        <taxon>Pseudomonadota</taxon>
        <taxon>Gammaproteobacteria</taxon>
        <taxon>Lysobacterales</taxon>
        <taxon>Rhodanobacteraceae</taxon>
        <taxon>Dyella</taxon>
    </lineage>
</organism>
<accession>A0ABW8KIZ0</accession>
<name>A0ABW8KIZ0_9GAMM</name>
<sequence length="532" mass="59344">MGIVSMPKPFIFQRSTGWYVRFLVPQHARAAMGSRFIVRALGNMGGDEVRLMAAQLGYALSRQCAALRASMTDASKSSHQALKLSTKVDLDPWGFAREAVNYTIEIAPDGTRRIHALGPADHAMALEMLREMDKRYQPTAIIPASAAVLPAAGPTPLLSERISLFLAQFKQKQRATANVLDTTHTLRLFLGVVGDKPLSAIGPDDIDAFLAAIADWPINASKKPDYKDLDVLGVLALSRRLHPPTIGLRTQEKHLDRLRVFLNWCVKRQHLPTNPASDVHVMTRSQEDERSRRAFLPSELQALFDPERRDKHCRTPARWWIPLLALHSGARVNELAQLNTADIEEIDHVWGFHVATRFSEQHLKNSKTKRFVPLHRALLEAGFLAYVADVTQAQNQATGPLFPGLGKSGGDKVGDWWNRTYMPLCGIKDDKLVFHCFRHTFATFAERAGMSEGRIARITGHSTKGSILSEFYIDPPTLLERVGTVNAVAYDLPPPAPYVPRSVGAFFPKLDRVQQRRVAVEARAARQAQKSR</sequence>
<comment type="caution">
    <text evidence="6">The sequence shown here is derived from an EMBL/GenBank/DDBJ whole genome shotgun (WGS) entry which is preliminary data.</text>
</comment>
<evidence type="ECO:0000313" key="6">
    <source>
        <dbReference type="EMBL" id="MFK2932078.1"/>
    </source>
</evidence>
<dbReference type="EMBL" id="JADIKL010000008">
    <property type="protein sequence ID" value="MFK2932078.1"/>
    <property type="molecule type" value="Genomic_DNA"/>
</dbReference>
<evidence type="ECO:0000313" key="7">
    <source>
        <dbReference type="Proteomes" id="UP001620397"/>
    </source>
</evidence>
<dbReference type="InterPro" id="IPR011010">
    <property type="entry name" value="DNA_brk_join_enz"/>
</dbReference>
<dbReference type="Pfam" id="PF00589">
    <property type="entry name" value="Phage_integrase"/>
    <property type="match status" value="1"/>
</dbReference>
<dbReference type="PANTHER" id="PTHR30349">
    <property type="entry name" value="PHAGE INTEGRASE-RELATED"/>
    <property type="match status" value="1"/>
</dbReference>
<evidence type="ECO:0000256" key="3">
    <source>
        <dbReference type="ARBA" id="ARBA00023125"/>
    </source>
</evidence>
<dbReference type="InterPro" id="IPR050090">
    <property type="entry name" value="Tyrosine_recombinase_XerCD"/>
</dbReference>
<keyword evidence="4" id="KW-0233">DNA recombination</keyword>
<dbReference type="CDD" id="cd01184">
    <property type="entry name" value="INT_C_like_1"/>
    <property type="match status" value="1"/>
</dbReference>
<comment type="similarity">
    <text evidence="1">Belongs to the 'phage' integrase family.</text>
</comment>
<dbReference type="Gene3D" id="1.10.443.10">
    <property type="entry name" value="Intergrase catalytic core"/>
    <property type="match status" value="1"/>
</dbReference>
<keyword evidence="3" id="KW-0238">DNA-binding</keyword>
<dbReference type="PANTHER" id="PTHR30349:SF41">
    <property type="entry name" value="INTEGRASE_RECOMBINASE PROTEIN MJ0367-RELATED"/>
    <property type="match status" value="1"/>
</dbReference>
<evidence type="ECO:0000256" key="4">
    <source>
        <dbReference type="ARBA" id="ARBA00023172"/>
    </source>
</evidence>
<evidence type="ECO:0000256" key="1">
    <source>
        <dbReference type="ARBA" id="ARBA00008857"/>
    </source>
</evidence>
<dbReference type="InterPro" id="IPR002104">
    <property type="entry name" value="Integrase_catalytic"/>
</dbReference>
<dbReference type="PROSITE" id="PS51898">
    <property type="entry name" value="TYR_RECOMBINASE"/>
    <property type="match status" value="1"/>
</dbReference>
<evidence type="ECO:0000259" key="5">
    <source>
        <dbReference type="PROSITE" id="PS51898"/>
    </source>
</evidence>
<keyword evidence="7" id="KW-1185">Reference proteome</keyword>